<keyword evidence="1" id="KW-0472">Membrane</keyword>
<dbReference type="Proteomes" id="UP000198785">
    <property type="component" value="Unassembled WGS sequence"/>
</dbReference>
<name>A0A1I6U6W5_9SPHI</name>
<dbReference type="OrthoDB" id="713022at2"/>
<proteinExistence type="predicted"/>
<organism evidence="2 3">
    <name type="scientific">Sphingobacterium wenxiniae</name>
    <dbReference type="NCBI Taxonomy" id="683125"/>
    <lineage>
        <taxon>Bacteria</taxon>
        <taxon>Pseudomonadati</taxon>
        <taxon>Bacteroidota</taxon>
        <taxon>Sphingobacteriia</taxon>
        <taxon>Sphingobacteriales</taxon>
        <taxon>Sphingobacteriaceae</taxon>
        <taxon>Sphingobacterium</taxon>
    </lineage>
</organism>
<dbReference type="STRING" id="683125.SAMN05660206_10824"/>
<sequence length="261" mass="29980">MGLVTKKSKGWELRQLTWTFISILAILPIPVHIFPFIMLSQAKKSKIRSWYATALILLMAEIALFASFVYFFGTLSQGMLLTLGGYVSSYIVGNGLLLSRAKPYLRRLELAEIRPLAWIPSASPKNLLQLPQATLDTPQLFVERLLHWRKEIDNKTIHQNIDRIIHLFQLLEQKDKMEAEKFLVRHSTIVSVLMKYDEIENSRLHNTVTVESKRKLEQVIVQAAAAIEQEVTNQIKLGILDVSAETDVYIQTLRNRNLLKE</sequence>
<dbReference type="RefSeq" id="WP_093366192.1">
    <property type="nucleotide sequence ID" value="NZ_FOZZ01000008.1"/>
</dbReference>
<feature type="transmembrane region" description="Helical" evidence="1">
    <location>
        <begin position="50"/>
        <end position="72"/>
    </location>
</feature>
<gene>
    <name evidence="2" type="ORF">SAMN05660206_10824</name>
</gene>
<accession>A0A1I6U6W5</accession>
<protein>
    <recommendedName>
        <fullName evidence="4">5-bromo-4-chloroindolyl phosphate hydrolysis protein</fullName>
    </recommendedName>
</protein>
<feature type="transmembrane region" description="Helical" evidence="1">
    <location>
        <begin position="16"/>
        <end position="38"/>
    </location>
</feature>
<evidence type="ECO:0000313" key="3">
    <source>
        <dbReference type="Proteomes" id="UP000198785"/>
    </source>
</evidence>
<reference evidence="2 3" key="1">
    <citation type="submission" date="2016-10" db="EMBL/GenBank/DDBJ databases">
        <authorList>
            <person name="de Groot N.N."/>
        </authorList>
    </citation>
    <scope>NUCLEOTIDE SEQUENCE [LARGE SCALE GENOMIC DNA]</scope>
    <source>
        <strain evidence="2 3">DSM 22789</strain>
    </source>
</reference>
<evidence type="ECO:0000313" key="2">
    <source>
        <dbReference type="EMBL" id="SFS97141.1"/>
    </source>
</evidence>
<keyword evidence="3" id="KW-1185">Reference proteome</keyword>
<keyword evidence="1" id="KW-1133">Transmembrane helix</keyword>
<feature type="transmembrane region" description="Helical" evidence="1">
    <location>
        <begin position="78"/>
        <end position="98"/>
    </location>
</feature>
<dbReference type="AlphaFoldDB" id="A0A1I6U6W5"/>
<keyword evidence="1" id="KW-0812">Transmembrane</keyword>
<evidence type="ECO:0000256" key="1">
    <source>
        <dbReference type="SAM" id="Phobius"/>
    </source>
</evidence>
<evidence type="ECO:0008006" key="4">
    <source>
        <dbReference type="Google" id="ProtNLM"/>
    </source>
</evidence>
<dbReference type="EMBL" id="FOZZ01000008">
    <property type="protein sequence ID" value="SFS97141.1"/>
    <property type="molecule type" value="Genomic_DNA"/>
</dbReference>